<dbReference type="GO" id="GO:0005524">
    <property type="term" value="F:ATP binding"/>
    <property type="evidence" value="ECO:0007669"/>
    <property type="project" value="UniProtKB-KW"/>
</dbReference>
<dbReference type="AlphaFoldDB" id="A0A318LQL1"/>
<evidence type="ECO:0000256" key="9">
    <source>
        <dbReference type="ARBA" id="ARBA00038276"/>
    </source>
</evidence>
<dbReference type="Gene3D" id="3.30.460.10">
    <property type="entry name" value="Beta Polymerase, domain 2"/>
    <property type="match status" value="1"/>
</dbReference>
<gene>
    <name evidence="11" type="ORF">BA062_30960</name>
</gene>
<comment type="similarity">
    <text evidence="9">Belongs to the MntA antitoxin family.</text>
</comment>
<keyword evidence="5" id="KW-0479">Metal-binding</keyword>
<keyword evidence="4" id="KW-0548">Nucleotidyltransferase</keyword>
<keyword evidence="7" id="KW-0067">ATP-binding</keyword>
<evidence type="ECO:0000256" key="8">
    <source>
        <dbReference type="ARBA" id="ARBA00022842"/>
    </source>
</evidence>
<dbReference type="InterPro" id="IPR052038">
    <property type="entry name" value="Type-VII_TA_antitoxin"/>
</dbReference>
<keyword evidence="8" id="KW-0460">Magnesium</keyword>
<comment type="caution">
    <text evidence="11">The sequence shown here is derived from an EMBL/GenBank/DDBJ whole genome shotgun (WGS) entry which is preliminary data.</text>
</comment>
<dbReference type="PANTHER" id="PTHR33571">
    <property type="entry name" value="SSL8005 PROTEIN"/>
    <property type="match status" value="1"/>
</dbReference>
<keyword evidence="6" id="KW-0547">Nucleotide-binding</keyword>
<dbReference type="EMBL" id="MASU01000014">
    <property type="protein sequence ID" value="PXY22101.1"/>
    <property type="molecule type" value="Genomic_DNA"/>
</dbReference>
<evidence type="ECO:0000256" key="5">
    <source>
        <dbReference type="ARBA" id="ARBA00022723"/>
    </source>
</evidence>
<evidence type="ECO:0000256" key="3">
    <source>
        <dbReference type="ARBA" id="ARBA00022679"/>
    </source>
</evidence>
<comment type="cofactor">
    <cofactor evidence="1">
        <name>Mg(2+)</name>
        <dbReference type="ChEBI" id="CHEBI:18420"/>
    </cofactor>
</comment>
<sequence>MDFEALRPRLVALCEEYGIAELAVFGSAARGELEPASDIDILYVRASGNDLGMRYFDLQDALAELFGRPVDLVPKDGLHWVVRDEVLAEARELYAAA</sequence>
<evidence type="ECO:0000313" key="11">
    <source>
        <dbReference type="EMBL" id="PXY22101.1"/>
    </source>
</evidence>
<dbReference type="PANTHER" id="PTHR33571:SF12">
    <property type="entry name" value="BSL3053 PROTEIN"/>
    <property type="match status" value="1"/>
</dbReference>
<keyword evidence="3 11" id="KW-0808">Transferase</keyword>
<name>A0A318LQL1_9PSEU</name>
<organism evidence="11 12">
    <name type="scientific">Prauserella flavalba</name>
    <dbReference type="NCBI Taxonomy" id="1477506"/>
    <lineage>
        <taxon>Bacteria</taxon>
        <taxon>Bacillati</taxon>
        <taxon>Actinomycetota</taxon>
        <taxon>Actinomycetes</taxon>
        <taxon>Pseudonocardiales</taxon>
        <taxon>Pseudonocardiaceae</taxon>
        <taxon>Prauserella</taxon>
    </lineage>
</organism>
<protein>
    <submittedName>
        <fullName evidence="11">Nucleotidyltransferase</fullName>
    </submittedName>
</protein>
<evidence type="ECO:0000256" key="2">
    <source>
        <dbReference type="ARBA" id="ARBA00022649"/>
    </source>
</evidence>
<dbReference type="CDD" id="cd05403">
    <property type="entry name" value="NT_KNTase_like"/>
    <property type="match status" value="1"/>
</dbReference>
<evidence type="ECO:0000256" key="1">
    <source>
        <dbReference type="ARBA" id="ARBA00001946"/>
    </source>
</evidence>
<reference evidence="11 12" key="1">
    <citation type="submission" date="2016-07" db="EMBL/GenBank/DDBJ databases">
        <title>Draft genome sequence of Prauserella sp. YIM 121212, isolated from alkaline soil.</title>
        <authorList>
            <person name="Ruckert C."/>
            <person name="Albersmeier A."/>
            <person name="Jiang C.-L."/>
            <person name="Jiang Y."/>
            <person name="Kalinowski J."/>
            <person name="Schneider O."/>
            <person name="Winkler A."/>
            <person name="Zotchev S.B."/>
        </authorList>
    </citation>
    <scope>NUCLEOTIDE SEQUENCE [LARGE SCALE GENOMIC DNA]</scope>
    <source>
        <strain evidence="11 12">YIM 121212</strain>
    </source>
</reference>
<dbReference type="GO" id="GO:0046872">
    <property type="term" value="F:metal ion binding"/>
    <property type="evidence" value="ECO:0007669"/>
    <property type="project" value="UniProtKB-KW"/>
</dbReference>
<dbReference type="SUPFAM" id="SSF81301">
    <property type="entry name" value="Nucleotidyltransferase"/>
    <property type="match status" value="1"/>
</dbReference>
<keyword evidence="2" id="KW-1277">Toxin-antitoxin system</keyword>
<evidence type="ECO:0000313" key="12">
    <source>
        <dbReference type="Proteomes" id="UP000247892"/>
    </source>
</evidence>
<keyword evidence="12" id="KW-1185">Reference proteome</keyword>
<evidence type="ECO:0000256" key="7">
    <source>
        <dbReference type="ARBA" id="ARBA00022840"/>
    </source>
</evidence>
<accession>A0A318LQL1</accession>
<dbReference type="Proteomes" id="UP000247892">
    <property type="component" value="Unassembled WGS sequence"/>
</dbReference>
<proteinExistence type="inferred from homology"/>
<dbReference type="GO" id="GO:0016779">
    <property type="term" value="F:nucleotidyltransferase activity"/>
    <property type="evidence" value="ECO:0007669"/>
    <property type="project" value="UniProtKB-KW"/>
</dbReference>
<dbReference type="InterPro" id="IPR002934">
    <property type="entry name" value="Polymerase_NTP_transf_dom"/>
</dbReference>
<evidence type="ECO:0000259" key="10">
    <source>
        <dbReference type="Pfam" id="PF01909"/>
    </source>
</evidence>
<dbReference type="InterPro" id="IPR043519">
    <property type="entry name" value="NT_sf"/>
</dbReference>
<evidence type="ECO:0000256" key="4">
    <source>
        <dbReference type="ARBA" id="ARBA00022695"/>
    </source>
</evidence>
<dbReference type="Pfam" id="PF01909">
    <property type="entry name" value="NTP_transf_2"/>
    <property type="match status" value="1"/>
</dbReference>
<evidence type="ECO:0000256" key="6">
    <source>
        <dbReference type="ARBA" id="ARBA00022741"/>
    </source>
</evidence>
<feature type="domain" description="Polymerase nucleotidyl transferase" evidence="10">
    <location>
        <begin position="12"/>
        <end position="91"/>
    </location>
</feature>